<comment type="similarity">
    <text evidence="1">Belongs to the asaB hydroxylase/desaturase family.</text>
</comment>
<accession>V9DIF0</accession>
<protein>
    <submittedName>
        <fullName evidence="3">Uncharacterized protein</fullName>
    </submittedName>
</protein>
<evidence type="ECO:0000256" key="2">
    <source>
        <dbReference type="SAM" id="MobiDB-lite"/>
    </source>
</evidence>
<dbReference type="VEuPathDB" id="FungiDB:G647_02875"/>
<dbReference type="RefSeq" id="XP_008725443.1">
    <property type="nucleotide sequence ID" value="XM_008727221.1"/>
</dbReference>
<name>V9DIF0_9EURO</name>
<dbReference type="InterPro" id="IPR044053">
    <property type="entry name" value="AsaB-like"/>
</dbReference>
<dbReference type="PANTHER" id="PTHR34598">
    <property type="entry name" value="BLL6449 PROTEIN"/>
    <property type="match status" value="1"/>
</dbReference>
<organism evidence="3 4">
    <name type="scientific">Cladophialophora carrionii CBS 160.54</name>
    <dbReference type="NCBI Taxonomy" id="1279043"/>
    <lineage>
        <taxon>Eukaryota</taxon>
        <taxon>Fungi</taxon>
        <taxon>Dikarya</taxon>
        <taxon>Ascomycota</taxon>
        <taxon>Pezizomycotina</taxon>
        <taxon>Eurotiomycetes</taxon>
        <taxon>Chaetothyriomycetidae</taxon>
        <taxon>Chaetothyriales</taxon>
        <taxon>Herpotrichiellaceae</taxon>
        <taxon>Cladophialophora</taxon>
    </lineage>
</organism>
<proteinExistence type="inferred from homology"/>
<feature type="region of interest" description="Disordered" evidence="2">
    <location>
        <begin position="247"/>
        <end position="272"/>
    </location>
</feature>
<gene>
    <name evidence="3" type="ORF">G647_02875</name>
</gene>
<dbReference type="Proteomes" id="UP000030678">
    <property type="component" value="Unassembled WGS sequence"/>
</dbReference>
<dbReference type="GO" id="GO:0016491">
    <property type="term" value="F:oxidoreductase activity"/>
    <property type="evidence" value="ECO:0007669"/>
    <property type="project" value="InterPro"/>
</dbReference>
<evidence type="ECO:0000256" key="1">
    <source>
        <dbReference type="ARBA" id="ARBA00023604"/>
    </source>
</evidence>
<dbReference type="PANTHER" id="PTHR34598:SF3">
    <property type="entry name" value="OXIDOREDUCTASE AN1597"/>
    <property type="match status" value="1"/>
</dbReference>
<dbReference type="GeneID" id="19981368"/>
<dbReference type="HOGENOM" id="CLU_042688_0_2_1"/>
<evidence type="ECO:0000313" key="4">
    <source>
        <dbReference type="Proteomes" id="UP000030678"/>
    </source>
</evidence>
<sequence length="404" mass="46301">MSSKNRLDLSWFHDSEEHDNSPIKDFSPTEITRRPWKAFWPPRSGANSNLWLLSEFPEVLSWQFDPDRPFDQPWRNWLRSLPVKGEVGNCREKFTSKIVNRAPATDISDLISGLPKVQGATITYLAPLELYKTQKPYFSQLPCGTTLARTNLVESDHLVEVCDIGGKEDVFELDETGFQFMHLPTEISKWTDESVRSEYLPAISAWLKEYFKCEKVFIYNYNLRTNDTTRSGDGTWRSPIFRVHCGKQKQSSPSKANPPFLIQPKSPDNTPESCAKRLEFQFPTEAAAIKSGRYRYIDVWRCVADTNVDAPLAVCDYRSITPTDLHRIDIVYPHFSEEGFEVTHNPAHRWYYKKGMSKDDIVLFKIDDNLEGVARFAPHTSFVDPSASGNTKRASIEVRAIICG</sequence>
<dbReference type="NCBIfam" id="NF041278">
    <property type="entry name" value="CmcJ_NvfI_EfuI"/>
    <property type="match status" value="1"/>
</dbReference>
<dbReference type="EMBL" id="KB822703">
    <property type="protein sequence ID" value="ETI26098.1"/>
    <property type="molecule type" value="Genomic_DNA"/>
</dbReference>
<dbReference type="AlphaFoldDB" id="V9DIF0"/>
<evidence type="ECO:0000313" key="3">
    <source>
        <dbReference type="EMBL" id="ETI26098.1"/>
    </source>
</evidence>
<reference evidence="3 4" key="1">
    <citation type="submission" date="2013-03" db="EMBL/GenBank/DDBJ databases">
        <title>The Genome Sequence of Cladophialophora carrionii CBS 160.54.</title>
        <authorList>
            <consortium name="The Broad Institute Genomics Platform"/>
            <person name="Cuomo C."/>
            <person name="de Hoog S."/>
            <person name="Gorbushina A."/>
            <person name="Walker B."/>
            <person name="Young S.K."/>
            <person name="Zeng Q."/>
            <person name="Gargeya S."/>
            <person name="Fitzgerald M."/>
            <person name="Haas B."/>
            <person name="Abouelleil A."/>
            <person name="Allen A.W."/>
            <person name="Alvarado L."/>
            <person name="Arachchi H.M."/>
            <person name="Berlin A.M."/>
            <person name="Chapman S.B."/>
            <person name="Gainer-Dewar J."/>
            <person name="Goldberg J."/>
            <person name="Griggs A."/>
            <person name="Gujja S."/>
            <person name="Hansen M."/>
            <person name="Howarth C."/>
            <person name="Imamovic A."/>
            <person name="Ireland A."/>
            <person name="Larimer J."/>
            <person name="McCowan C."/>
            <person name="Murphy C."/>
            <person name="Pearson M."/>
            <person name="Poon T.W."/>
            <person name="Priest M."/>
            <person name="Roberts A."/>
            <person name="Saif S."/>
            <person name="Shea T."/>
            <person name="Sisk P."/>
            <person name="Sykes S."/>
            <person name="Wortman J."/>
            <person name="Nusbaum C."/>
            <person name="Birren B."/>
        </authorList>
    </citation>
    <scope>NUCLEOTIDE SEQUENCE [LARGE SCALE GENOMIC DNA]</scope>
    <source>
        <strain evidence="3 4">CBS 160.54</strain>
    </source>
</reference>